<dbReference type="PANTHER" id="PTHR13409:SF0">
    <property type="entry name" value="LARGE RIBOSOMAL SUBUNIT PROTEIN ML51"/>
    <property type="match status" value="1"/>
</dbReference>
<gene>
    <name evidence="10" type="ORF">MS3_02064</name>
</gene>
<feature type="region of interest" description="Disordered" evidence="9">
    <location>
        <begin position="194"/>
        <end position="320"/>
    </location>
</feature>
<keyword evidence="6" id="KW-0687">Ribonucleoprotein</keyword>
<comment type="similarity">
    <text evidence="2">Belongs to the mitochondrion-specific ribosomal protein mL51 family.</text>
</comment>
<evidence type="ECO:0000256" key="5">
    <source>
        <dbReference type="ARBA" id="ARBA00023128"/>
    </source>
</evidence>
<dbReference type="GO" id="GO:0005762">
    <property type="term" value="C:mitochondrial large ribosomal subunit"/>
    <property type="evidence" value="ECO:0007669"/>
    <property type="project" value="TreeGrafter"/>
</dbReference>
<evidence type="ECO:0000256" key="3">
    <source>
        <dbReference type="ARBA" id="ARBA00022946"/>
    </source>
</evidence>
<evidence type="ECO:0000256" key="2">
    <source>
        <dbReference type="ARBA" id="ARBA00010972"/>
    </source>
</evidence>
<feature type="compositionally biased region" description="Polar residues" evidence="9">
    <location>
        <begin position="133"/>
        <end position="145"/>
    </location>
</feature>
<protein>
    <recommendedName>
        <fullName evidence="7">Large ribosomal subunit protein mL51</fullName>
    </recommendedName>
    <alternativeName>
        <fullName evidence="8">39S ribosomal protein L51, mitochondrial</fullName>
    </alternativeName>
</protein>
<evidence type="ECO:0000256" key="7">
    <source>
        <dbReference type="ARBA" id="ARBA00035182"/>
    </source>
</evidence>
<reference evidence="10" key="1">
    <citation type="journal article" date="2012" name="Nat. Genet.">
        <title>Whole-genome sequence of Schistosoma haematobium.</title>
        <authorList>
            <person name="Young N.D."/>
            <person name="Jex A.R."/>
            <person name="Li B."/>
            <person name="Liu S."/>
            <person name="Yang L."/>
            <person name="Xiong Z."/>
            <person name="Li Y."/>
            <person name="Cantacessi C."/>
            <person name="Hall R.S."/>
            <person name="Xu X."/>
            <person name="Chen F."/>
            <person name="Wu X."/>
            <person name="Zerlotini A."/>
            <person name="Oliveira G."/>
            <person name="Hofmann A."/>
            <person name="Zhang G."/>
            <person name="Fang X."/>
            <person name="Kang Y."/>
            <person name="Campbell B.E."/>
            <person name="Loukas A."/>
            <person name="Ranganathan S."/>
            <person name="Rollinson D."/>
            <person name="Rinaldi G."/>
            <person name="Brindley P.J."/>
            <person name="Yang H."/>
            <person name="Wang J."/>
            <person name="Wang J."/>
            <person name="Gasser R.B."/>
        </authorList>
    </citation>
    <scope>NUCLEOTIDE SEQUENCE [LARGE SCALE GENOMIC DNA]</scope>
</reference>
<evidence type="ECO:0000256" key="4">
    <source>
        <dbReference type="ARBA" id="ARBA00022980"/>
    </source>
</evidence>
<dbReference type="STRING" id="6185.A0A094ZIT3"/>
<feature type="compositionally biased region" description="Polar residues" evidence="9">
    <location>
        <begin position="277"/>
        <end position="320"/>
    </location>
</feature>
<dbReference type="Pfam" id="PF10244">
    <property type="entry name" value="MRP-L51"/>
    <property type="match status" value="1"/>
</dbReference>
<dbReference type="InterPro" id="IPR019373">
    <property type="entry name" value="Ribosomal_mL51"/>
</dbReference>
<dbReference type="EMBL" id="KL250574">
    <property type="protein sequence ID" value="KGB33872.1"/>
    <property type="molecule type" value="Genomic_DNA"/>
</dbReference>
<keyword evidence="4 10" id="KW-0689">Ribosomal protein</keyword>
<dbReference type="GO" id="GO:0003735">
    <property type="term" value="F:structural constituent of ribosome"/>
    <property type="evidence" value="ECO:0007669"/>
    <property type="project" value="InterPro"/>
</dbReference>
<evidence type="ECO:0000256" key="9">
    <source>
        <dbReference type="SAM" id="MobiDB-lite"/>
    </source>
</evidence>
<sequence length="505" mass="56644">MSGYTQSENLNRGSETMVDRYCNSLNILKEKVMSLLEQYHSIIMQKMECDLGNLLSYDADGFQSHLADVFSQLNDVEVHLNNLEAWAGLPPECFTSASLNYGIPDPDQVSHEAQTLVEAIRHLQAELRAMTTKSQTNNALATGNVPSVPPAEKSDNNQDRTTSSVLNTVAKQSPLPLTAIKSEITPYSVQSNPCISPSAGDPNQGYVDTLPQIPSFPSNEEGRSCHHTGSRPYNSNTNTATRSPSIDRRQQSTISTDVYRVTSGHHSSFPSPIPPQQYVSGQYNQFPPSSVETVSSNRMAPETYSQYTSPGTSSKYPSNNQKHWNKLGVNLDQKPGCSTTYCEAETGVRSLIRVPNHRIAGKTSGSSSEAYVQPKPLNIQYNPRMYDGGLLPRLNFTDKQVVLPEHKPRDFWSPHRAHFGQNDYIDILGDGKIKPRDFYTGPPWVLGARNEYQRVCSRLNNPAIVAWMEEFEPSKLIAEYKLQRYLFKKVNKRKNIKFERYRDSP</sequence>
<name>A0A094ZIT3_SCHHA</name>
<dbReference type="AlphaFoldDB" id="A0A094ZIT3"/>
<evidence type="ECO:0000256" key="1">
    <source>
        <dbReference type="ARBA" id="ARBA00004173"/>
    </source>
</evidence>
<evidence type="ECO:0000256" key="6">
    <source>
        <dbReference type="ARBA" id="ARBA00023274"/>
    </source>
</evidence>
<proteinExistence type="inferred from homology"/>
<dbReference type="GO" id="GO:0006412">
    <property type="term" value="P:translation"/>
    <property type="evidence" value="ECO:0007669"/>
    <property type="project" value="TreeGrafter"/>
</dbReference>
<accession>A0A094ZIT3</accession>
<dbReference type="PANTHER" id="PTHR13409">
    <property type="entry name" value="MITOCHONDRIAL 39S RIBOSOMAL PROTEIN L51"/>
    <property type="match status" value="1"/>
</dbReference>
<keyword evidence="3" id="KW-0809">Transit peptide</keyword>
<comment type="subcellular location">
    <subcellularLocation>
        <location evidence="1">Mitochondrion</location>
    </subcellularLocation>
</comment>
<feature type="compositionally biased region" description="Polar residues" evidence="9">
    <location>
        <begin position="231"/>
        <end position="244"/>
    </location>
</feature>
<evidence type="ECO:0000256" key="8">
    <source>
        <dbReference type="ARBA" id="ARBA00035419"/>
    </source>
</evidence>
<keyword evidence="5" id="KW-0496">Mitochondrion</keyword>
<evidence type="ECO:0000313" key="10">
    <source>
        <dbReference type="EMBL" id="KGB33872.1"/>
    </source>
</evidence>
<feature type="region of interest" description="Disordered" evidence="9">
    <location>
        <begin position="133"/>
        <end position="165"/>
    </location>
</feature>
<organism evidence="10">
    <name type="scientific">Schistosoma haematobium</name>
    <name type="common">Blood fluke</name>
    <dbReference type="NCBI Taxonomy" id="6185"/>
    <lineage>
        <taxon>Eukaryota</taxon>
        <taxon>Metazoa</taxon>
        <taxon>Spiralia</taxon>
        <taxon>Lophotrochozoa</taxon>
        <taxon>Platyhelminthes</taxon>
        <taxon>Trematoda</taxon>
        <taxon>Digenea</taxon>
        <taxon>Strigeidida</taxon>
        <taxon>Schistosomatoidea</taxon>
        <taxon>Schistosomatidae</taxon>
        <taxon>Schistosoma</taxon>
    </lineage>
</organism>